<dbReference type="Pfam" id="PF04720">
    <property type="entry name" value="PDDEXK_6"/>
    <property type="match status" value="1"/>
</dbReference>
<evidence type="ECO:0000313" key="2">
    <source>
        <dbReference type="Proteomes" id="UP001163823"/>
    </source>
</evidence>
<dbReference type="PANTHER" id="PTHR31579:SF42">
    <property type="entry name" value="DUF506 FAMILY PROTEIN (DUF506)"/>
    <property type="match status" value="1"/>
</dbReference>
<dbReference type="KEGG" id="qsa:O6P43_031312"/>
<gene>
    <name evidence="1" type="ORF">O6P43_031312</name>
</gene>
<evidence type="ECO:0000313" key="1">
    <source>
        <dbReference type="EMBL" id="KAJ7946370.1"/>
    </source>
</evidence>
<proteinExistence type="predicted"/>
<keyword evidence="2" id="KW-1185">Reference proteome</keyword>
<sequence length="223" mass="25380">MARIPVRFERVAAAFDADVARVRLCESSGSEHSPESSTDLSNLVESFMEKNYREEVVEDVGVNNHEEDSVERYGCSESEKKEKLQNLFGLVSNVNDENDEDEDERSVKEKIRAEIEIAYGILGDRSSPGFKRRLMTRLREKGLDAGLCKSKWERIGRFPAGDYEYVDVNFSGKRYIVEVSLAREFEIARPTNQYSSLLDVLPSDFCWRSRPAEAGCQADVQCN</sequence>
<protein>
    <submittedName>
        <fullName evidence="1">DUF506 family protein</fullName>
    </submittedName>
</protein>
<dbReference type="PANTHER" id="PTHR31579">
    <property type="entry name" value="OS03G0796600 PROTEIN"/>
    <property type="match status" value="1"/>
</dbReference>
<reference evidence="1" key="1">
    <citation type="journal article" date="2023" name="Science">
        <title>Elucidation of the pathway for biosynthesis of saponin adjuvants from the soapbark tree.</title>
        <authorList>
            <person name="Reed J."/>
            <person name="Orme A."/>
            <person name="El-Demerdash A."/>
            <person name="Owen C."/>
            <person name="Martin L.B.B."/>
            <person name="Misra R.C."/>
            <person name="Kikuchi S."/>
            <person name="Rejzek M."/>
            <person name="Martin A.C."/>
            <person name="Harkess A."/>
            <person name="Leebens-Mack J."/>
            <person name="Louveau T."/>
            <person name="Stephenson M.J."/>
            <person name="Osbourn A."/>
        </authorList>
    </citation>
    <scope>NUCLEOTIDE SEQUENCE</scope>
    <source>
        <strain evidence="1">S10</strain>
    </source>
</reference>
<accession>A0AAD7KV51</accession>
<name>A0AAD7KV51_QUISA</name>
<dbReference type="EMBL" id="JARAOO010000013">
    <property type="protein sequence ID" value="KAJ7946370.1"/>
    <property type="molecule type" value="Genomic_DNA"/>
</dbReference>
<comment type="caution">
    <text evidence="1">The sequence shown here is derived from an EMBL/GenBank/DDBJ whole genome shotgun (WGS) entry which is preliminary data.</text>
</comment>
<organism evidence="1 2">
    <name type="scientific">Quillaja saponaria</name>
    <name type="common">Soap bark tree</name>
    <dbReference type="NCBI Taxonomy" id="32244"/>
    <lineage>
        <taxon>Eukaryota</taxon>
        <taxon>Viridiplantae</taxon>
        <taxon>Streptophyta</taxon>
        <taxon>Embryophyta</taxon>
        <taxon>Tracheophyta</taxon>
        <taxon>Spermatophyta</taxon>
        <taxon>Magnoliopsida</taxon>
        <taxon>eudicotyledons</taxon>
        <taxon>Gunneridae</taxon>
        <taxon>Pentapetalae</taxon>
        <taxon>rosids</taxon>
        <taxon>fabids</taxon>
        <taxon>Fabales</taxon>
        <taxon>Quillajaceae</taxon>
        <taxon>Quillaja</taxon>
    </lineage>
</organism>
<dbReference type="InterPro" id="IPR006502">
    <property type="entry name" value="PDDEXK-like"/>
</dbReference>
<dbReference type="AlphaFoldDB" id="A0AAD7KV51"/>
<dbReference type="Proteomes" id="UP001163823">
    <property type="component" value="Chromosome 13"/>
</dbReference>